<protein>
    <recommendedName>
        <fullName evidence="7">Bifunctional inhibitor/plant lipid transfer protein/seed storage helical domain-containing protein</fullName>
    </recommendedName>
</protein>
<evidence type="ECO:0000256" key="1">
    <source>
        <dbReference type="SAM" id="SignalP"/>
    </source>
</evidence>
<accession>A0A087S9W7</accession>
<proteinExistence type="predicted"/>
<dbReference type="KEGG" id="apro:F751_0021"/>
<dbReference type="GeneID" id="23611412"/>
<reference evidence="6" key="3">
    <citation type="journal article" date="2018" name="Algal Res.">
        <title>Characterization of plant carbon substrate utilization by Auxenochlorella protothecoides.</title>
        <authorList>
            <person name="Vogler B.W."/>
            <person name="Starkenburg S.R."/>
            <person name="Sudasinghe N."/>
            <person name="Schambach J.Y."/>
            <person name="Rollin J.A."/>
            <person name="Pattathil S."/>
            <person name="Barry A.N."/>
        </authorList>
    </citation>
    <scope>NUCLEOTIDE SEQUENCE [LARGE SCALE GENOMIC DNA]</scope>
    <source>
        <strain evidence="6">UTEX 25</strain>
    </source>
</reference>
<organism evidence="3 5">
    <name type="scientific">Auxenochlorella protothecoides</name>
    <name type="common">Green microalga</name>
    <name type="synonym">Chlorella protothecoides</name>
    <dbReference type="NCBI Taxonomy" id="3075"/>
    <lineage>
        <taxon>Eukaryota</taxon>
        <taxon>Viridiplantae</taxon>
        <taxon>Chlorophyta</taxon>
        <taxon>core chlorophytes</taxon>
        <taxon>Trebouxiophyceae</taxon>
        <taxon>Chlorellales</taxon>
        <taxon>Chlorellaceae</taxon>
        <taxon>Auxenochlorella</taxon>
    </lineage>
</organism>
<dbReference type="AlphaFoldDB" id="A0A087S9W7"/>
<feature type="chain" id="PRO_5014218771" description="Bifunctional inhibitor/plant lipid transfer protein/seed storage helical domain-containing protein" evidence="1">
    <location>
        <begin position="21"/>
        <end position="128"/>
    </location>
</feature>
<dbReference type="EMBL" id="APJO01001172">
    <property type="protein sequence ID" value="KFM22521.1"/>
    <property type="molecule type" value="Genomic_DNA"/>
</dbReference>
<dbReference type="Proteomes" id="UP000028924">
    <property type="component" value="Unassembled WGS sequence"/>
</dbReference>
<evidence type="ECO:0000313" key="6">
    <source>
        <dbReference type="Proteomes" id="UP000279271"/>
    </source>
</evidence>
<reference evidence="4" key="4">
    <citation type="submission" date="2018-10" db="EMBL/GenBank/DDBJ databases">
        <authorList>
            <person name="Hovde B."/>
            <person name="Zhang X."/>
        </authorList>
    </citation>
    <scope>NUCLEOTIDE SEQUENCE [LARGE SCALE GENOMIC DNA]</scope>
    <source>
        <strain evidence="4">UTEX 25</strain>
    </source>
</reference>
<evidence type="ECO:0008006" key="7">
    <source>
        <dbReference type="Google" id="ProtNLM"/>
    </source>
</evidence>
<gene>
    <name evidence="4" type="ORF">APUTEX25_001046</name>
    <name evidence="3" type="ORF">F751_0021</name>
    <name evidence="2" type="ORF">g.23836</name>
</gene>
<reference evidence="3 5" key="1">
    <citation type="journal article" date="2014" name="BMC Genomics">
        <title>Oil accumulation mechanisms of the oleaginous microalga Chlorella protothecoides revealed through its genome, transcriptomes, and proteomes.</title>
        <authorList>
            <person name="Gao C."/>
            <person name="Wang Y."/>
            <person name="Shen Y."/>
            <person name="Yan D."/>
            <person name="He X."/>
            <person name="Dai J."/>
            <person name="Wu Q."/>
        </authorList>
    </citation>
    <scope>NUCLEOTIDE SEQUENCE [LARGE SCALE GENOMIC DNA]</scope>
    <source>
        <strain evidence="3 5">0710</strain>
    </source>
</reference>
<evidence type="ECO:0000313" key="4">
    <source>
        <dbReference type="EMBL" id="RMZ52927.1"/>
    </source>
</evidence>
<sequence>MSSKVAMLLLVSLAVVAVNGQGNQCVPLGGRLLSICDAELSFLREIYPLDSTAPPTAAQVQQVTDTKPADLPTEACCTAVKAFDGARCPCDASIPTLLGTLGLSTTSTGLQGVTSFTGPLCKFTPVTC</sequence>
<evidence type="ECO:0000313" key="2">
    <source>
        <dbReference type="EMBL" id="JAT67953.1"/>
    </source>
</evidence>
<reference evidence="4" key="5">
    <citation type="submission" date="2018-11" db="EMBL/GenBank/DDBJ databases">
        <title>Characterization of plant carbon substrate utilization by Auxenochlorella protothecoides.</title>
        <authorList>
            <person name="Vogler B.W."/>
            <person name="Starkenburg S.R."/>
            <person name="Sudasinghe N."/>
            <person name="Schambach J.Y."/>
            <person name="Rollin J.A."/>
            <person name="Pattathil S."/>
            <person name="Barry A.N."/>
        </authorList>
    </citation>
    <scope>NUCLEOTIDE SEQUENCE [LARGE SCALE GENOMIC DNA]</scope>
    <source>
        <strain evidence="4">UTEX 25</strain>
    </source>
</reference>
<name>A0A087S9W7_AUXPR</name>
<dbReference type="EMBL" id="QOKY01000202">
    <property type="protein sequence ID" value="RMZ52927.1"/>
    <property type="molecule type" value="Genomic_DNA"/>
</dbReference>
<keyword evidence="1" id="KW-0732">Signal</keyword>
<feature type="signal peptide" evidence="1">
    <location>
        <begin position="1"/>
        <end position="20"/>
    </location>
</feature>
<evidence type="ECO:0000313" key="3">
    <source>
        <dbReference type="EMBL" id="KFM22521.1"/>
    </source>
</evidence>
<keyword evidence="5" id="KW-1185">Reference proteome</keyword>
<dbReference type="EMBL" id="GDKF01010669">
    <property type="protein sequence ID" value="JAT67953.1"/>
    <property type="molecule type" value="Transcribed_RNA"/>
</dbReference>
<dbReference type="RefSeq" id="XP_011401526.1">
    <property type="nucleotide sequence ID" value="XM_011403224.1"/>
</dbReference>
<dbReference type="Proteomes" id="UP000279271">
    <property type="component" value="Unassembled WGS sequence"/>
</dbReference>
<reference evidence="2" key="2">
    <citation type="submission" date="2015-08" db="EMBL/GenBank/DDBJ databases">
        <authorList>
            <person name="Babu N.S."/>
            <person name="Beckwith C.J."/>
            <person name="Beseler K.G."/>
            <person name="Brison A."/>
            <person name="Carone J.V."/>
            <person name="Caskin T.P."/>
            <person name="Diamond M."/>
            <person name="Durham M.E."/>
            <person name="Foxe J.M."/>
            <person name="Go M."/>
            <person name="Henderson B.A."/>
            <person name="Jones I.B."/>
            <person name="McGettigan J.A."/>
            <person name="Micheletti S.J."/>
            <person name="Nasrallah M.E."/>
            <person name="Ortiz D."/>
            <person name="Piller C.R."/>
            <person name="Privatt S.R."/>
            <person name="Schneider S.L."/>
            <person name="Sharp S."/>
            <person name="Smith T.C."/>
            <person name="Stanton J.D."/>
            <person name="Ullery H.E."/>
            <person name="Wilson R.J."/>
            <person name="Serrano M.G."/>
            <person name="Buck G."/>
            <person name="Lee V."/>
            <person name="Wang Y."/>
            <person name="Carvalho R."/>
            <person name="Voegtly L."/>
            <person name="Shi R."/>
            <person name="Duckworth R."/>
            <person name="Johnson A."/>
            <person name="Loviza R."/>
            <person name="Walstead R."/>
            <person name="Shah Z."/>
            <person name="Kiflezghi M."/>
            <person name="Wade K."/>
            <person name="Ball S.L."/>
            <person name="Bradley K.W."/>
            <person name="Asai D.J."/>
            <person name="Bowman C.A."/>
            <person name="Russell D.A."/>
            <person name="Pope W.H."/>
            <person name="Jacobs-Sera D."/>
            <person name="Hendrix R.W."/>
            <person name="Hatfull G.F."/>
        </authorList>
    </citation>
    <scope>NUCLEOTIDE SEQUENCE</scope>
</reference>
<evidence type="ECO:0000313" key="5">
    <source>
        <dbReference type="Proteomes" id="UP000028924"/>
    </source>
</evidence>